<feature type="region of interest" description="Disordered" evidence="1">
    <location>
        <begin position="47"/>
        <end position="69"/>
    </location>
</feature>
<organism evidence="2 3">
    <name type="scientific">Pseudocercospora eumusae</name>
    <dbReference type="NCBI Taxonomy" id="321146"/>
    <lineage>
        <taxon>Eukaryota</taxon>
        <taxon>Fungi</taxon>
        <taxon>Dikarya</taxon>
        <taxon>Ascomycota</taxon>
        <taxon>Pezizomycotina</taxon>
        <taxon>Dothideomycetes</taxon>
        <taxon>Dothideomycetidae</taxon>
        <taxon>Mycosphaerellales</taxon>
        <taxon>Mycosphaerellaceae</taxon>
        <taxon>Pseudocercospora</taxon>
    </lineage>
</organism>
<evidence type="ECO:0000313" key="3">
    <source>
        <dbReference type="Proteomes" id="UP000070133"/>
    </source>
</evidence>
<name>A0A139HN31_9PEZI</name>
<proteinExistence type="predicted"/>
<dbReference type="AlphaFoldDB" id="A0A139HN31"/>
<dbReference type="Proteomes" id="UP000070133">
    <property type="component" value="Unassembled WGS sequence"/>
</dbReference>
<reference evidence="2 3" key="1">
    <citation type="submission" date="2015-07" db="EMBL/GenBank/DDBJ databases">
        <title>Comparative genomics of the Sigatoka disease complex on banana suggests a link between parallel evolutionary changes in Pseudocercospora fijiensis and Pseudocercospora eumusae and increased virulence on the banana host.</title>
        <authorList>
            <person name="Chang T.-C."/>
            <person name="Salvucci A."/>
            <person name="Crous P.W."/>
            <person name="Stergiopoulos I."/>
        </authorList>
    </citation>
    <scope>NUCLEOTIDE SEQUENCE [LARGE SCALE GENOMIC DNA]</scope>
    <source>
        <strain evidence="2 3">CBS 114824</strain>
    </source>
</reference>
<sequence>MTHFWHMAVSFKKPDDLATTPKIESHVPAAHDCKSSQKSLQTSNNTILNLNSHSSDHLRQKIQALRSGP</sequence>
<dbReference type="EMBL" id="LFZN01000027">
    <property type="protein sequence ID" value="KXT03779.1"/>
    <property type="molecule type" value="Genomic_DNA"/>
</dbReference>
<evidence type="ECO:0000313" key="2">
    <source>
        <dbReference type="EMBL" id="KXT03779.1"/>
    </source>
</evidence>
<protein>
    <submittedName>
        <fullName evidence="2">Uncharacterized protein</fullName>
    </submittedName>
</protein>
<evidence type="ECO:0000256" key="1">
    <source>
        <dbReference type="SAM" id="MobiDB-lite"/>
    </source>
</evidence>
<gene>
    <name evidence="2" type="ORF">AC578_777</name>
</gene>
<comment type="caution">
    <text evidence="2">The sequence shown here is derived from an EMBL/GenBank/DDBJ whole genome shotgun (WGS) entry which is preliminary data.</text>
</comment>
<keyword evidence="3" id="KW-1185">Reference proteome</keyword>
<accession>A0A139HN31</accession>